<dbReference type="Pfam" id="PF04073">
    <property type="entry name" value="tRNA_edit"/>
    <property type="match status" value="1"/>
</dbReference>
<sequence>MRDAVVEHVRDALLAAGLPDTVIVVDDSVATAATAAAVLGCEVGAIANSLIFECGGEPLLILASGAAKVDVKLVARELGLPKIKRATPEFVLQHAGQPVGGVAPLGHPVPLRTILDTELARYPVLWAGAGSHRAMLSLSYAELARVTGAEPAAVR</sequence>
<proteinExistence type="predicted"/>
<dbReference type="PANTHER" id="PTHR30411:SF1">
    <property type="entry name" value="CYTOPLASMIC PROTEIN"/>
    <property type="match status" value="1"/>
</dbReference>
<comment type="caution">
    <text evidence="2">The sequence shown here is derived from an EMBL/GenBank/DDBJ whole genome shotgun (WGS) entry which is preliminary data.</text>
</comment>
<name>A0ABX0D6V9_9MICC</name>
<dbReference type="EMBL" id="JAAKZI010000004">
    <property type="protein sequence ID" value="NGN82619.1"/>
    <property type="molecule type" value="Genomic_DNA"/>
</dbReference>
<dbReference type="CDD" id="cd04333">
    <property type="entry name" value="ProX_deacylase"/>
    <property type="match status" value="1"/>
</dbReference>
<dbReference type="SUPFAM" id="SSF55826">
    <property type="entry name" value="YbaK/ProRS associated domain"/>
    <property type="match status" value="1"/>
</dbReference>
<gene>
    <name evidence="2" type="ORF">G6N77_03950</name>
</gene>
<dbReference type="Proteomes" id="UP000479226">
    <property type="component" value="Unassembled WGS sequence"/>
</dbReference>
<feature type="domain" description="YbaK/aminoacyl-tRNA synthetase-associated" evidence="1">
    <location>
        <begin position="28"/>
        <end position="145"/>
    </location>
</feature>
<dbReference type="InterPro" id="IPR007214">
    <property type="entry name" value="YbaK/aa-tRNA-synth-assoc-dom"/>
</dbReference>
<dbReference type="Gene3D" id="3.90.960.10">
    <property type="entry name" value="YbaK/aminoacyl-tRNA synthetase-associated domain"/>
    <property type="match status" value="1"/>
</dbReference>
<reference evidence="2 3" key="1">
    <citation type="submission" date="2020-02" db="EMBL/GenBank/DDBJ databases">
        <title>Genome sequence of the type strain DSM 27180 of Arthrobacter silviterrae.</title>
        <authorList>
            <person name="Gao J."/>
            <person name="Sun J."/>
        </authorList>
    </citation>
    <scope>NUCLEOTIDE SEQUENCE [LARGE SCALE GENOMIC DNA]</scope>
    <source>
        <strain evidence="2 3">DSM 27180</strain>
    </source>
</reference>
<evidence type="ECO:0000259" key="1">
    <source>
        <dbReference type="Pfam" id="PF04073"/>
    </source>
</evidence>
<dbReference type="PANTHER" id="PTHR30411">
    <property type="entry name" value="CYTOPLASMIC PROTEIN"/>
    <property type="match status" value="1"/>
</dbReference>
<protein>
    <submittedName>
        <fullName evidence="2">YbaK/EbsC family protein</fullName>
    </submittedName>
</protein>
<evidence type="ECO:0000313" key="2">
    <source>
        <dbReference type="EMBL" id="NGN82619.1"/>
    </source>
</evidence>
<dbReference type="InterPro" id="IPR036754">
    <property type="entry name" value="YbaK/aa-tRNA-synt-asso_dom_sf"/>
</dbReference>
<organism evidence="2 3">
    <name type="scientific">Arthrobacter silviterrae</name>
    <dbReference type="NCBI Taxonomy" id="2026658"/>
    <lineage>
        <taxon>Bacteria</taxon>
        <taxon>Bacillati</taxon>
        <taxon>Actinomycetota</taxon>
        <taxon>Actinomycetes</taxon>
        <taxon>Micrococcales</taxon>
        <taxon>Micrococcaceae</taxon>
        <taxon>Arthrobacter</taxon>
    </lineage>
</organism>
<keyword evidence="3" id="KW-1185">Reference proteome</keyword>
<dbReference type="RefSeq" id="WP_165180790.1">
    <property type="nucleotide sequence ID" value="NZ_JAAKZI010000004.1"/>
</dbReference>
<accession>A0ABX0D6V9</accession>
<evidence type="ECO:0000313" key="3">
    <source>
        <dbReference type="Proteomes" id="UP000479226"/>
    </source>
</evidence>